<organism evidence="2 3">
    <name type="scientific">Coniochaeta pulveracea</name>
    <dbReference type="NCBI Taxonomy" id="177199"/>
    <lineage>
        <taxon>Eukaryota</taxon>
        <taxon>Fungi</taxon>
        <taxon>Dikarya</taxon>
        <taxon>Ascomycota</taxon>
        <taxon>Pezizomycotina</taxon>
        <taxon>Sordariomycetes</taxon>
        <taxon>Sordariomycetidae</taxon>
        <taxon>Coniochaetales</taxon>
        <taxon>Coniochaetaceae</taxon>
        <taxon>Coniochaeta</taxon>
    </lineage>
</organism>
<name>A0A420YGY9_9PEZI</name>
<sequence length="232" mass="26119">MRPIPELDTPPPSHPLYTTSNPRTVGSRTNMVAEKTAVAPTVRELAQFDLNSPDIVELIHHAEQGDAADRLLTVKQALSKYKKAVFWAMFLSTSLIMEGYDMSMVSLYAFHLCPLLLSASSLLILCTPCPDLLLLWAVTVQESIWCDRPRHRREDYHRPVAVWSFELLSGRTARRAAPQRLLPGPSWRPTDYDAVHGLDDCCDLHPCFCSILAGVRLWRGHVWNFVGCLPGK</sequence>
<feature type="region of interest" description="Disordered" evidence="1">
    <location>
        <begin position="1"/>
        <end position="24"/>
    </location>
</feature>
<accession>A0A420YGY9</accession>
<keyword evidence="3" id="KW-1185">Reference proteome</keyword>
<evidence type="ECO:0008006" key="4">
    <source>
        <dbReference type="Google" id="ProtNLM"/>
    </source>
</evidence>
<dbReference type="OrthoDB" id="6612291at2759"/>
<protein>
    <recommendedName>
        <fullName evidence="4">Major facilitator superfamily (MFS) profile domain-containing protein</fullName>
    </recommendedName>
</protein>
<proteinExistence type="predicted"/>
<comment type="caution">
    <text evidence="2">The sequence shown here is derived from an EMBL/GenBank/DDBJ whole genome shotgun (WGS) entry which is preliminary data.</text>
</comment>
<evidence type="ECO:0000256" key="1">
    <source>
        <dbReference type="SAM" id="MobiDB-lite"/>
    </source>
</evidence>
<dbReference type="AlphaFoldDB" id="A0A420YGY9"/>
<gene>
    <name evidence="2" type="ORF">DL546_004473</name>
</gene>
<evidence type="ECO:0000313" key="3">
    <source>
        <dbReference type="Proteomes" id="UP000275385"/>
    </source>
</evidence>
<dbReference type="Proteomes" id="UP000275385">
    <property type="component" value="Unassembled WGS sequence"/>
</dbReference>
<reference evidence="2 3" key="1">
    <citation type="submission" date="2018-08" db="EMBL/GenBank/DDBJ databases">
        <title>Draft genome of the lignicolous fungus Coniochaeta pulveracea.</title>
        <authorList>
            <person name="Borstlap C.J."/>
            <person name="De Witt R.N."/>
            <person name="Botha A."/>
            <person name="Volschenk H."/>
        </authorList>
    </citation>
    <scope>NUCLEOTIDE SEQUENCE [LARGE SCALE GENOMIC DNA]</scope>
    <source>
        <strain evidence="2 3">CAB683</strain>
    </source>
</reference>
<evidence type="ECO:0000313" key="2">
    <source>
        <dbReference type="EMBL" id="RKU47115.1"/>
    </source>
</evidence>
<dbReference type="EMBL" id="QVQW01000010">
    <property type="protein sequence ID" value="RKU47115.1"/>
    <property type="molecule type" value="Genomic_DNA"/>
</dbReference>